<evidence type="ECO:0000313" key="3">
    <source>
        <dbReference type="Proteomes" id="UP000607653"/>
    </source>
</evidence>
<dbReference type="AlphaFoldDB" id="A0A822Y1Y7"/>
<dbReference type="Proteomes" id="UP000607653">
    <property type="component" value="Unassembled WGS sequence"/>
</dbReference>
<evidence type="ECO:0000313" key="2">
    <source>
        <dbReference type="EMBL" id="DAD26467.1"/>
    </source>
</evidence>
<accession>A0A822Y1Y7</accession>
<sequence>MDEDSQDSYEINSFYVNKVMRQTNGFGLTKKRKLQEHLNLPLSKHKFGIRSSSSEHEYPFPEEPEFSQMHLLKEKTVRGLAKNGSEQESTKDSNSFVGESDLDISPYTDTEFEIQAYTYDHHSTSSDSCSSKFIKNALPLDDKTIKEISFGKDEPIVMGKLNLPNLANGQQSESVSQSIDTEFPEFGKYVDYISPAFGDEGIQQYLDEEEDDDMLLYSNGATSNLFVLSSGRWSVNQEARLGAKKPTIDQEFEHAWGWDDKRNYFVLLVPF</sequence>
<keyword evidence="3" id="KW-1185">Reference proteome</keyword>
<comment type="caution">
    <text evidence="2">The sequence shown here is derived from an EMBL/GenBank/DDBJ whole genome shotgun (WGS) entry which is preliminary data.</text>
</comment>
<reference evidence="2 3" key="1">
    <citation type="journal article" date="2020" name="Mol. Biol. Evol.">
        <title>Distinct Expression and Methylation Patterns for Genes with Different Fates following a Single Whole-Genome Duplication in Flowering Plants.</title>
        <authorList>
            <person name="Shi T."/>
            <person name="Rahmani R.S."/>
            <person name="Gugger P.F."/>
            <person name="Wang M."/>
            <person name="Li H."/>
            <person name="Zhang Y."/>
            <person name="Li Z."/>
            <person name="Wang Q."/>
            <person name="Van de Peer Y."/>
            <person name="Marchal K."/>
            <person name="Chen J."/>
        </authorList>
    </citation>
    <scope>NUCLEOTIDE SEQUENCE [LARGE SCALE GENOMIC DNA]</scope>
    <source>
        <tissue evidence="2">Leaf</tissue>
    </source>
</reference>
<proteinExistence type="predicted"/>
<gene>
    <name evidence="2" type="ORF">HUJ06_027935</name>
</gene>
<organism evidence="2 3">
    <name type="scientific">Nelumbo nucifera</name>
    <name type="common">Sacred lotus</name>
    <dbReference type="NCBI Taxonomy" id="4432"/>
    <lineage>
        <taxon>Eukaryota</taxon>
        <taxon>Viridiplantae</taxon>
        <taxon>Streptophyta</taxon>
        <taxon>Embryophyta</taxon>
        <taxon>Tracheophyta</taxon>
        <taxon>Spermatophyta</taxon>
        <taxon>Magnoliopsida</taxon>
        <taxon>Proteales</taxon>
        <taxon>Nelumbonaceae</taxon>
        <taxon>Nelumbo</taxon>
    </lineage>
</organism>
<dbReference type="PANTHER" id="PTHR37723">
    <property type="entry name" value="PROTEIN FAR-RED ELONGATED HYPOCOTYL 1"/>
    <property type="match status" value="1"/>
</dbReference>
<dbReference type="PANTHER" id="PTHR37723:SF1">
    <property type="entry name" value="PROTEIN FAR-RED-ELONGATED HYPOCOTYL 1-LIKE"/>
    <property type="match status" value="1"/>
</dbReference>
<dbReference type="InterPro" id="IPR037766">
    <property type="entry name" value="FHY1"/>
</dbReference>
<evidence type="ECO:0000256" key="1">
    <source>
        <dbReference type="SAM" id="MobiDB-lite"/>
    </source>
</evidence>
<feature type="region of interest" description="Disordered" evidence="1">
    <location>
        <begin position="80"/>
        <end position="102"/>
    </location>
</feature>
<name>A0A822Y1Y7_NELNU</name>
<protein>
    <submittedName>
        <fullName evidence="2">Uncharacterized protein</fullName>
    </submittedName>
</protein>
<dbReference type="EMBL" id="DUZY01000002">
    <property type="protein sequence ID" value="DAD26467.1"/>
    <property type="molecule type" value="Genomic_DNA"/>
</dbReference>
<dbReference type="GO" id="GO:0009639">
    <property type="term" value="P:response to red or far red light"/>
    <property type="evidence" value="ECO:0007669"/>
    <property type="project" value="InterPro"/>
</dbReference>
<feature type="compositionally biased region" description="Polar residues" evidence="1">
    <location>
        <begin position="84"/>
        <end position="97"/>
    </location>
</feature>